<comment type="caution">
    <text evidence="4">The sequence shown here is derived from an EMBL/GenBank/DDBJ whole genome shotgun (WGS) entry which is preliminary data.</text>
</comment>
<evidence type="ECO:0000313" key="5">
    <source>
        <dbReference type="Proteomes" id="UP000051330"/>
    </source>
</evidence>
<dbReference type="Gene3D" id="1.10.357.10">
    <property type="entry name" value="Tetracycline Repressor, domain 2"/>
    <property type="match status" value="1"/>
</dbReference>
<dbReference type="InterPro" id="IPR001647">
    <property type="entry name" value="HTH_TetR"/>
</dbReference>
<protein>
    <submittedName>
        <fullName evidence="4">Transcriptional regulator, TetR family</fullName>
    </submittedName>
</protein>
<keyword evidence="5" id="KW-1185">Reference proteome</keyword>
<dbReference type="EMBL" id="AZEC01000004">
    <property type="protein sequence ID" value="KRL13367.1"/>
    <property type="molecule type" value="Genomic_DNA"/>
</dbReference>
<dbReference type="Pfam" id="PF00440">
    <property type="entry name" value="TetR_N"/>
    <property type="match status" value="1"/>
</dbReference>
<dbReference type="PANTHER" id="PTHR43479">
    <property type="entry name" value="ACREF/ENVCD OPERON REPRESSOR-RELATED"/>
    <property type="match status" value="1"/>
</dbReference>
<organism evidence="4 5">
    <name type="scientific">Schleiferilactobacillus perolens DSM 12744</name>
    <dbReference type="NCBI Taxonomy" id="1423792"/>
    <lineage>
        <taxon>Bacteria</taxon>
        <taxon>Bacillati</taxon>
        <taxon>Bacillota</taxon>
        <taxon>Bacilli</taxon>
        <taxon>Lactobacillales</taxon>
        <taxon>Lactobacillaceae</taxon>
        <taxon>Schleiferilactobacillus</taxon>
    </lineage>
</organism>
<proteinExistence type="predicted"/>
<evidence type="ECO:0000259" key="3">
    <source>
        <dbReference type="PROSITE" id="PS50977"/>
    </source>
</evidence>
<dbReference type="InterPro" id="IPR009057">
    <property type="entry name" value="Homeodomain-like_sf"/>
</dbReference>
<dbReference type="GO" id="GO:0003677">
    <property type="term" value="F:DNA binding"/>
    <property type="evidence" value="ECO:0007669"/>
    <property type="project" value="UniProtKB-UniRule"/>
</dbReference>
<name>A0A0R1MZ03_9LACO</name>
<dbReference type="AlphaFoldDB" id="A0A0R1MZ03"/>
<evidence type="ECO:0000256" key="2">
    <source>
        <dbReference type="PROSITE-ProRule" id="PRU00335"/>
    </source>
</evidence>
<dbReference type="PATRIC" id="fig|1423792.3.peg.2238"/>
<dbReference type="STRING" id="1423792.FD09_GL002198"/>
<sequence length="181" mass="20894">MGDFTDTLLQLAAEKSFDQISVNELCQRADYPRATFYNYFDDKYDLLDYCWLHISQEFQFLPAPADGKENSDLLMYFDRLFAALKQKLPTFSTIMKFNPVDGTLVNSFISFFRGKLRVVVSSCQILQTPDLPPELAAEHVANSILLLIEWVFLKNHVVSQEQLHQYLFQLLGIVKIPDESI</sequence>
<dbReference type="PROSITE" id="PS50977">
    <property type="entry name" value="HTH_TETR_2"/>
    <property type="match status" value="1"/>
</dbReference>
<evidence type="ECO:0000313" key="4">
    <source>
        <dbReference type="EMBL" id="KRL13367.1"/>
    </source>
</evidence>
<dbReference type="SUPFAM" id="SSF46689">
    <property type="entry name" value="Homeodomain-like"/>
    <property type="match status" value="1"/>
</dbReference>
<evidence type="ECO:0000256" key="1">
    <source>
        <dbReference type="ARBA" id="ARBA00023125"/>
    </source>
</evidence>
<feature type="DNA-binding region" description="H-T-H motif" evidence="2">
    <location>
        <begin position="21"/>
        <end position="40"/>
    </location>
</feature>
<dbReference type="PANTHER" id="PTHR43479:SF7">
    <property type="entry name" value="TETR-FAMILY TRANSCRIPTIONAL REGULATOR"/>
    <property type="match status" value="1"/>
</dbReference>
<accession>A0A0R1MZ03</accession>
<reference evidence="4 5" key="1">
    <citation type="journal article" date="2015" name="Genome Announc.">
        <title>Expanding the biotechnology potential of lactobacilli through comparative genomics of 213 strains and associated genera.</title>
        <authorList>
            <person name="Sun Z."/>
            <person name="Harris H.M."/>
            <person name="McCann A."/>
            <person name="Guo C."/>
            <person name="Argimon S."/>
            <person name="Zhang W."/>
            <person name="Yang X."/>
            <person name="Jeffery I.B."/>
            <person name="Cooney J.C."/>
            <person name="Kagawa T.F."/>
            <person name="Liu W."/>
            <person name="Song Y."/>
            <person name="Salvetti E."/>
            <person name="Wrobel A."/>
            <person name="Rasinkangas P."/>
            <person name="Parkhill J."/>
            <person name="Rea M.C."/>
            <person name="O'Sullivan O."/>
            <person name="Ritari J."/>
            <person name="Douillard F.P."/>
            <person name="Paul Ross R."/>
            <person name="Yang R."/>
            <person name="Briner A.E."/>
            <person name="Felis G.E."/>
            <person name="de Vos W.M."/>
            <person name="Barrangou R."/>
            <person name="Klaenhammer T.R."/>
            <person name="Caufield P.W."/>
            <person name="Cui Y."/>
            <person name="Zhang H."/>
            <person name="O'Toole P.W."/>
        </authorList>
    </citation>
    <scope>NUCLEOTIDE SEQUENCE [LARGE SCALE GENOMIC DNA]</scope>
    <source>
        <strain evidence="4 5">DSM 12744</strain>
    </source>
</reference>
<dbReference type="Proteomes" id="UP000051330">
    <property type="component" value="Unassembled WGS sequence"/>
</dbReference>
<feature type="domain" description="HTH tetR-type" evidence="3">
    <location>
        <begin position="1"/>
        <end position="58"/>
    </location>
</feature>
<dbReference type="InterPro" id="IPR050624">
    <property type="entry name" value="HTH-type_Tx_Regulator"/>
</dbReference>
<gene>
    <name evidence="4" type="ORF">FD09_GL002198</name>
</gene>
<keyword evidence="1 2" id="KW-0238">DNA-binding</keyword>